<dbReference type="InterPro" id="IPR013750">
    <property type="entry name" value="GHMP_kinase_C_dom"/>
</dbReference>
<evidence type="ECO:0000313" key="13">
    <source>
        <dbReference type="EMBL" id="MFC4753657.1"/>
    </source>
</evidence>
<keyword evidence="6 9" id="KW-0418">Kinase</keyword>
<dbReference type="Pfam" id="PF08544">
    <property type="entry name" value="GHMP_kinases_C"/>
    <property type="match status" value="1"/>
</dbReference>
<dbReference type="RefSeq" id="WP_344988104.1">
    <property type="nucleotide sequence ID" value="NZ_BAABCD010000005.1"/>
</dbReference>
<comment type="caution">
    <text evidence="13">The sequence shown here is derived from an EMBL/GenBank/DDBJ whole genome shotgun (WGS) entry which is preliminary data.</text>
</comment>
<evidence type="ECO:0000256" key="2">
    <source>
        <dbReference type="ARBA" id="ARBA00012052"/>
    </source>
</evidence>
<dbReference type="PANTHER" id="PTHR43527:SF2">
    <property type="entry name" value="4-DIPHOSPHOCYTIDYL-2-C-METHYL-D-ERYTHRITOL KINASE, CHLOROPLASTIC"/>
    <property type="match status" value="1"/>
</dbReference>
<comment type="pathway">
    <text evidence="9">Isoprenoid biosynthesis; isopentenyl diphosphate biosynthesis via DXP pathway; isopentenyl diphosphate from 1-deoxy-D-xylulose 5-phosphate: step 3/6.</text>
</comment>
<evidence type="ECO:0000256" key="4">
    <source>
        <dbReference type="ARBA" id="ARBA00022679"/>
    </source>
</evidence>
<protein>
    <recommendedName>
        <fullName evidence="3 9">4-diphosphocytidyl-2-C-methyl-D-erythritol kinase</fullName>
        <shortName evidence="9">CMK</shortName>
        <ecNumber evidence="2 9">2.7.1.148</ecNumber>
    </recommendedName>
    <alternativeName>
        <fullName evidence="8 9">4-(cytidine-5'-diphospho)-2-C-methyl-D-erythritol kinase</fullName>
    </alternativeName>
</protein>
<comment type="similarity">
    <text evidence="1 9">Belongs to the GHMP kinase family. IspE subfamily.</text>
</comment>
<evidence type="ECO:0000256" key="1">
    <source>
        <dbReference type="ARBA" id="ARBA00009684"/>
    </source>
</evidence>
<feature type="domain" description="GHMP kinase N-terminal" evidence="11">
    <location>
        <begin position="97"/>
        <end position="175"/>
    </location>
</feature>
<sequence>MLRDVSTPTGPRAVTAVAPAKINLHLAVGDVRADGFHELVTVYRAVDLWEEVTVAIEAAGPDDETAGSEDDVAGPDDDVTVAVSGPGADQVPTDRTNLAARAVDLLREEVGSYARIAIRIRKGVPVAGGMAGGSADAAAALVATDRLLGLGLSRAELEQRGSRLGSDVPFCIRGGTALGTGRGEELATLLHARGEQHVVVALAAGGLSTPVVFGELDRLRAERGAAEQGDGRAVPRAGGTERLVQALAGDDPAAVAALLVNDMEPAALSLMPALRRTLRAGREAGALGGMVSGSGPTCLFFCADREHAIAVAAEISESGVAREVRITSGPVGGARITSDATGDLDHDHVGGAPSAGDPTGK</sequence>
<keyword evidence="7 9" id="KW-0067">ATP-binding</keyword>
<dbReference type="Pfam" id="PF00288">
    <property type="entry name" value="GHMP_kinases_N"/>
    <property type="match status" value="1"/>
</dbReference>
<feature type="domain" description="GHMP kinase C-terminal" evidence="12">
    <location>
        <begin position="245"/>
        <end position="319"/>
    </location>
</feature>
<dbReference type="InterPro" id="IPR006204">
    <property type="entry name" value="GHMP_kinase_N_dom"/>
</dbReference>
<comment type="catalytic activity">
    <reaction evidence="9">
        <text>4-CDP-2-C-methyl-D-erythritol + ATP = 4-CDP-2-C-methyl-D-erythritol 2-phosphate + ADP + H(+)</text>
        <dbReference type="Rhea" id="RHEA:18437"/>
        <dbReference type="ChEBI" id="CHEBI:15378"/>
        <dbReference type="ChEBI" id="CHEBI:30616"/>
        <dbReference type="ChEBI" id="CHEBI:57823"/>
        <dbReference type="ChEBI" id="CHEBI:57919"/>
        <dbReference type="ChEBI" id="CHEBI:456216"/>
        <dbReference type="EC" id="2.7.1.148"/>
    </reaction>
</comment>
<dbReference type="SUPFAM" id="SSF54211">
    <property type="entry name" value="Ribosomal protein S5 domain 2-like"/>
    <property type="match status" value="1"/>
</dbReference>
<reference evidence="14" key="1">
    <citation type="journal article" date="2019" name="Int. J. Syst. Evol. Microbiol.">
        <title>The Global Catalogue of Microorganisms (GCM) 10K type strain sequencing project: providing services to taxonomists for standard genome sequencing and annotation.</title>
        <authorList>
            <consortium name="The Broad Institute Genomics Platform"/>
            <consortium name="The Broad Institute Genome Sequencing Center for Infectious Disease"/>
            <person name="Wu L."/>
            <person name="Ma J."/>
        </authorList>
    </citation>
    <scope>NUCLEOTIDE SEQUENCE [LARGE SCALE GENOMIC DNA]</scope>
    <source>
        <strain evidence="14">JCM 11882</strain>
    </source>
</reference>
<feature type="active site" evidence="9">
    <location>
        <position position="21"/>
    </location>
</feature>
<dbReference type="InterPro" id="IPR004424">
    <property type="entry name" value="IspE"/>
</dbReference>
<evidence type="ECO:0000256" key="9">
    <source>
        <dbReference type="HAMAP-Rule" id="MF_00061"/>
    </source>
</evidence>
<feature type="active site" evidence="9">
    <location>
        <position position="167"/>
    </location>
</feature>
<dbReference type="NCBIfam" id="NF002870">
    <property type="entry name" value="PRK03188.1"/>
    <property type="match status" value="1"/>
</dbReference>
<keyword evidence="5 9" id="KW-0547">Nucleotide-binding</keyword>
<evidence type="ECO:0000256" key="8">
    <source>
        <dbReference type="ARBA" id="ARBA00032554"/>
    </source>
</evidence>
<dbReference type="SUPFAM" id="SSF55060">
    <property type="entry name" value="GHMP Kinase, C-terminal domain"/>
    <property type="match status" value="1"/>
</dbReference>
<dbReference type="InterPro" id="IPR014721">
    <property type="entry name" value="Ribsml_uS5_D2-typ_fold_subgr"/>
</dbReference>
<dbReference type="GO" id="GO:0050515">
    <property type="term" value="F:4-(cytidine 5'-diphospho)-2-C-methyl-D-erythritol kinase activity"/>
    <property type="evidence" value="ECO:0007669"/>
    <property type="project" value="UniProtKB-EC"/>
</dbReference>
<dbReference type="Proteomes" id="UP001595836">
    <property type="component" value="Unassembled WGS sequence"/>
</dbReference>
<dbReference type="NCBIfam" id="TIGR00154">
    <property type="entry name" value="ispE"/>
    <property type="match status" value="1"/>
</dbReference>
<evidence type="ECO:0000259" key="12">
    <source>
        <dbReference type="Pfam" id="PF08544"/>
    </source>
</evidence>
<gene>
    <name evidence="9" type="primary">ispE</name>
    <name evidence="13" type="ORF">ACFO7U_02535</name>
</gene>
<dbReference type="Gene3D" id="3.30.230.10">
    <property type="match status" value="1"/>
</dbReference>
<evidence type="ECO:0000259" key="11">
    <source>
        <dbReference type="Pfam" id="PF00288"/>
    </source>
</evidence>
<keyword evidence="4 9" id="KW-0808">Transferase</keyword>
<evidence type="ECO:0000256" key="6">
    <source>
        <dbReference type="ARBA" id="ARBA00022777"/>
    </source>
</evidence>
<feature type="binding site" evidence="9">
    <location>
        <begin position="125"/>
        <end position="135"/>
    </location>
    <ligand>
        <name>ATP</name>
        <dbReference type="ChEBI" id="CHEBI:30616"/>
    </ligand>
</feature>
<dbReference type="EC" id="2.7.1.148" evidence="2 9"/>
<feature type="region of interest" description="Disordered" evidence="10">
    <location>
        <begin position="332"/>
        <end position="361"/>
    </location>
</feature>
<proteinExistence type="inferred from homology"/>
<dbReference type="HAMAP" id="MF_00061">
    <property type="entry name" value="IspE"/>
    <property type="match status" value="1"/>
</dbReference>
<dbReference type="InterPro" id="IPR020568">
    <property type="entry name" value="Ribosomal_Su5_D2-typ_SF"/>
</dbReference>
<accession>A0ABV9PKL6</accession>
<dbReference type="Gene3D" id="3.30.70.890">
    <property type="entry name" value="GHMP kinase, C-terminal domain"/>
    <property type="match status" value="1"/>
</dbReference>
<keyword evidence="9" id="KW-0414">Isoprene biosynthesis</keyword>
<keyword evidence="14" id="KW-1185">Reference proteome</keyword>
<evidence type="ECO:0000256" key="10">
    <source>
        <dbReference type="SAM" id="MobiDB-lite"/>
    </source>
</evidence>
<organism evidence="13 14">
    <name type="scientific">Dietzia aurantiaca</name>
    <dbReference type="NCBI Taxonomy" id="983873"/>
    <lineage>
        <taxon>Bacteria</taxon>
        <taxon>Bacillati</taxon>
        <taxon>Actinomycetota</taxon>
        <taxon>Actinomycetes</taxon>
        <taxon>Mycobacteriales</taxon>
        <taxon>Dietziaceae</taxon>
        <taxon>Dietzia</taxon>
    </lineage>
</organism>
<dbReference type="InterPro" id="IPR036554">
    <property type="entry name" value="GHMP_kinase_C_sf"/>
</dbReference>
<comment type="function">
    <text evidence="9">Catalyzes the phosphorylation of the position 2 hydroxy group of 4-diphosphocytidyl-2C-methyl-D-erythritol.</text>
</comment>
<evidence type="ECO:0000256" key="5">
    <source>
        <dbReference type="ARBA" id="ARBA00022741"/>
    </source>
</evidence>
<evidence type="ECO:0000256" key="7">
    <source>
        <dbReference type="ARBA" id="ARBA00022840"/>
    </source>
</evidence>
<dbReference type="EMBL" id="JBHSHP010000008">
    <property type="protein sequence ID" value="MFC4753657.1"/>
    <property type="molecule type" value="Genomic_DNA"/>
</dbReference>
<name>A0ABV9PKL6_9ACTN</name>
<evidence type="ECO:0000313" key="14">
    <source>
        <dbReference type="Proteomes" id="UP001595836"/>
    </source>
</evidence>
<evidence type="ECO:0000256" key="3">
    <source>
        <dbReference type="ARBA" id="ARBA00017473"/>
    </source>
</evidence>
<dbReference type="PANTHER" id="PTHR43527">
    <property type="entry name" value="4-DIPHOSPHOCYTIDYL-2-C-METHYL-D-ERYTHRITOL KINASE, CHLOROPLASTIC"/>
    <property type="match status" value="1"/>
</dbReference>